<evidence type="ECO:0000313" key="10">
    <source>
        <dbReference type="Proteomes" id="UP000298615"/>
    </source>
</evidence>
<keyword evidence="2" id="KW-0963">Cytoplasm</keyword>
<protein>
    <submittedName>
        <fullName evidence="9">Tyrosine recombinase XerS</fullName>
    </submittedName>
</protein>
<keyword evidence="3" id="KW-0132">Cell division</keyword>
<sequence length="348" mass="39939">MLMLQKELDQSPDYLKDFVHHKLTQEFSPHTINEYLKNYRLFFNWALSEHILPDLSPCSLESLTAYKMNLYKSHLLSREKYGPPSDTYKGTLSKPTIQRHLTALKVLFTYLSTSYDNAQERPYLSHNPMNGVENVKEYQTLQARADAIEEQLFLGQETHDYLQFIDEEYGQTLTPQALKFFKRDKERDLAINALILASGLRLSEVVNLNLDELSFEKNRAYVTRKGNKKDSVRIAAFGMTYLARYLEVRTLNYPGAIDTTALFITTYKGQAKRMTGNAIEKMVAKYSKAFRVEVSPHKLRHTLATNLFKSSKDLLLTSQQLGHSSAGQTTALYIHIDNDATMDALNLL</sequence>
<comment type="subcellular location">
    <subcellularLocation>
        <location evidence="1">Cytoplasm</location>
    </subcellularLocation>
</comment>
<dbReference type="CDD" id="cd00397">
    <property type="entry name" value="DNA_BRE_C"/>
    <property type="match status" value="1"/>
</dbReference>
<dbReference type="Proteomes" id="UP000298615">
    <property type="component" value="Chromosome"/>
</dbReference>
<dbReference type="SUPFAM" id="SSF56349">
    <property type="entry name" value="DNA breaking-rejoining enzymes"/>
    <property type="match status" value="1"/>
</dbReference>
<evidence type="ECO:0000313" key="9">
    <source>
        <dbReference type="EMBL" id="QCI87371.1"/>
    </source>
</evidence>
<dbReference type="EMBL" id="CP039712">
    <property type="protein sequence ID" value="QCI87371.1"/>
    <property type="molecule type" value="Genomic_DNA"/>
</dbReference>
<keyword evidence="4" id="KW-0159">Chromosome partition</keyword>
<keyword evidence="7" id="KW-0233">DNA recombination</keyword>
<evidence type="ECO:0000256" key="3">
    <source>
        <dbReference type="ARBA" id="ARBA00022618"/>
    </source>
</evidence>
<evidence type="ECO:0000256" key="5">
    <source>
        <dbReference type="ARBA" id="ARBA00022908"/>
    </source>
</evidence>
<dbReference type="SUPFAM" id="SSF47823">
    <property type="entry name" value="lambda integrase-like, N-terminal domain"/>
    <property type="match status" value="1"/>
</dbReference>
<evidence type="ECO:0000256" key="2">
    <source>
        <dbReference type="ARBA" id="ARBA00022490"/>
    </source>
</evidence>
<gene>
    <name evidence="9" type="primary">xerS</name>
    <name evidence="9" type="ORF">FA707_05475</name>
</gene>
<dbReference type="NCBIfam" id="NF003462">
    <property type="entry name" value="PRK05084.1"/>
    <property type="match status" value="1"/>
</dbReference>
<evidence type="ECO:0000256" key="6">
    <source>
        <dbReference type="ARBA" id="ARBA00023125"/>
    </source>
</evidence>
<dbReference type="InterPro" id="IPR011010">
    <property type="entry name" value="DNA_brk_join_enz"/>
</dbReference>
<dbReference type="InterPro" id="IPR044068">
    <property type="entry name" value="CB"/>
</dbReference>
<dbReference type="AlphaFoldDB" id="A0A4D7CXW3"/>
<dbReference type="Gene3D" id="1.10.443.10">
    <property type="entry name" value="Intergrase catalytic core"/>
    <property type="match status" value="1"/>
</dbReference>
<proteinExistence type="predicted"/>
<dbReference type="PROSITE" id="PS51900">
    <property type="entry name" value="CB"/>
    <property type="match status" value="1"/>
</dbReference>
<dbReference type="GO" id="GO:0015074">
    <property type="term" value="P:DNA integration"/>
    <property type="evidence" value="ECO:0007669"/>
    <property type="project" value="UniProtKB-KW"/>
</dbReference>
<keyword evidence="10" id="KW-1185">Reference proteome</keyword>
<organism evidence="9 10">
    <name type="scientific">Vagococcus zengguangii</name>
    <dbReference type="NCBI Taxonomy" id="2571750"/>
    <lineage>
        <taxon>Bacteria</taxon>
        <taxon>Bacillati</taxon>
        <taxon>Bacillota</taxon>
        <taxon>Bacilli</taxon>
        <taxon>Lactobacillales</taxon>
        <taxon>Enterococcaceae</taxon>
        <taxon>Vagococcus</taxon>
    </lineage>
</organism>
<dbReference type="GO" id="GO:0006310">
    <property type="term" value="P:DNA recombination"/>
    <property type="evidence" value="ECO:0007669"/>
    <property type="project" value="UniProtKB-KW"/>
</dbReference>
<accession>A0A4D7CXW3</accession>
<dbReference type="KEGG" id="vao:FA707_05475"/>
<dbReference type="PANTHER" id="PTHR30349:SF77">
    <property type="entry name" value="TYROSINE RECOMBINASE XERC"/>
    <property type="match status" value="1"/>
</dbReference>
<reference evidence="9 10" key="1">
    <citation type="submission" date="2019-04" db="EMBL/GenBank/DDBJ databases">
        <title>Vagococcus sp. nov., isolated from faeces of yaks (Bos grunniens).</title>
        <authorList>
            <person name="Ge Y."/>
        </authorList>
    </citation>
    <scope>NUCLEOTIDE SEQUENCE [LARGE SCALE GENOMIC DNA]</scope>
    <source>
        <strain evidence="9 10">MN-17</strain>
    </source>
</reference>
<dbReference type="Pfam" id="PF00589">
    <property type="entry name" value="Phage_integrase"/>
    <property type="match status" value="1"/>
</dbReference>
<dbReference type="InterPro" id="IPR010998">
    <property type="entry name" value="Integrase_recombinase_N"/>
</dbReference>
<evidence type="ECO:0000256" key="1">
    <source>
        <dbReference type="ARBA" id="ARBA00004496"/>
    </source>
</evidence>
<dbReference type="GO" id="GO:0007059">
    <property type="term" value="P:chromosome segregation"/>
    <property type="evidence" value="ECO:0007669"/>
    <property type="project" value="UniProtKB-KW"/>
</dbReference>
<evidence type="ECO:0000256" key="7">
    <source>
        <dbReference type="ARBA" id="ARBA00023172"/>
    </source>
</evidence>
<dbReference type="InterPro" id="IPR002104">
    <property type="entry name" value="Integrase_catalytic"/>
</dbReference>
<keyword evidence="6" id="KW-0238">DNA-binding</keyword>
<dbReference type="InterPro" id="IPR013762">
    <property type="entry name" value="Integrase-like_cat_sf"/>
</dbReference>
<name>A0A4D7CXW3_9ENTE</name>
<dbReference type="GO" id="GO:0051301">
    <property type="term" value="P:cell division"/>
    <property type="evidence" value="ECO:0007669"/>
    <property type="project" value="UniProtKB-KW"/>
</dbReference>
<evidence type="ECO:0000256" key="4">
    <source>
        <dbReference type="ARBA" id="ARBA00022829"/>
    </source>
</evidence>
<dbReference type="GO" id="GO:0005737">
    <property type="term" value="C:cytoplasm"/>
    <property type="evidence" value="ECO:0007669"/>
    <property type="project" value="UniProtKB-SubCell"/>
</dbReference>
<dbReference type="GO" id="GO:0003677">
    <property type="term" value="F:DNA binding"/>
    <property type="evidence" value="ECO:0007669"/>
    <property type="project" value="UniProtKB-UniRule"/>
</dbReference>
<dbReference type="PANTHER" id="PTHR30349">
    <property type="entry name" value="PHAGE INTEGRASE-RELATED"/>
    <property type="match status" value="1"/>
</dbReference>
<dbReference type="PROSITE" id="PS51898">
    <property type="entry name" value="TYR_RECOMBINASE"/>
    <property type="match status" value="1"/>
</dbReference>
<evidence type="ECO:0000256" key="8">
    <source>
        <dbReference type="ARBA" id="ARBA00023306"/>
    </source>
</evidence>
<keyword evidence="8" id="KW-0131">Cell cycle</keyword>
<dbReference type="Gene3D" id="1.10.150.130">
    <property type="match status" value="1"/>
</dbReference>
<dbReference type="InterPro" id="IPR050090">
    <property type="entry name" value="Tyrosine_recombinase_XerCD"/>
</dbReference>
<keyword evidence="5" id="KW-0229">DNA integration</keyword>
<dbReference type="OrthoDB" id="283809at2"/>